<organism evidence="2 3">
    <name type="scientific">Mesorhabditis belari</name>
    <dbReference type="NCBI Taxonomy" id="2138241"/>
    <lineage>
        <taxon>Eukaryota</taxon>
        <taxon>Metazoa</taxon>
        <taxon>Ecdysozoa</taxon>
        <taxon>Nematoda</taxon>
        <taxon>Chromadorea</taxon>
        <taxon>Rhabditida</taxon>
        <taxon>Rhabditina</taxon>
        <taxon>Rhabditomorpha</taxon>
        <taxon>Rhabditoidea</taxon>
        <taxon>Rhabditidae</taxon>
        <taxon>Mesorhabditinae</taxon>
        <taxon>Mesorhabditis</taxon>
    </lineage>
</organism>
<feature type="transmembrane region" description="Helical" evidence="1">
    <location>
        <begin position="84"/>
        <end position="109"/>
    </location>
</feature>
<accession>A0AAF3J3Z4</accession>
<dbReference type="Proteomes" id="UP000887575">
    <property type="component" value="Unassembled WGS sequence"/>
</dbReference>
<name>A0AAF3J3Z4_9BILA</name>
<keyword evidence="1" id="KW-1133">Transmembrane helix</keyword>
<dbReference type="AlphaFoldDB" id="A0AAF3J3Z4"/>
<keyword evidence="2" id="KW-1185">Reference proteome</keyword>
<reference evidence="3" key="1">
    <citation type="submission" date="2024-02" db="UniProtKB">
        <authorList>
            <consortium name="WormBaseParasite"/>
        </authorList>
    </citation>
    <scope>IDENTIFICATION</scope>
</reference>
<evidence type="ECO:0000313" key="2">
    <source>
        <dbReference type="Proteomes" id="UP000887575"/>
    </source>
</evidence>
<keyword evidence="1" id="KW-0472">Membrane</keyword>
<feature type="transmembrane region" description="Helical" evidence="1">
    <location>
        <begin position="12"/>
        <end position="34"/>
    </location>
</feature>
<dbReference type="WBParaSite" id="MBELARI_LOCUS14733">
    <property type="protein sequence ID" value="MBELARI_LOCUS14733"/>
    <property type="gene ID" value="MBELARI_LOCUS14733"/>
</dbReference>
<protein>
    <submittedName>
        <fullName evidence="3">Uncharacterized protein</fullName>
    </submittedName>
</protein>
<feature type="transmembrane region" description="Helical" evidence="1">
    <location>
        <begin position="121"/>
        <end position="141"/>
    </location>
</feature>
<proteinExistence type="predicted"/>
<sequence>MALKDSKFWRYIDVVIVLAITFSFLGLYIVLTGLSDMNWALLKQRVEIDDQLAESIVAIGKYGEYVLKRSGSVSKSERLLMIQMLINSSLAITSTIFSYLIGIIMNLFLESAYFEIFDAVLVFNQFLFFNVIVTIATIICFRKPKERRNSKKRASVVSVLPQMH</sequence>
<evidence type="ECO:0000313" key="3">
    <source>
        <dbReference type="WBParaSite" id="MBELARI_LOCUS14733"/>
    </source>
</evidence>
<keyword evidence="1" id="KW-0812">Transmembrane</keyword>
<evidence type="ECO:0000256" key="1">
    <source>
        <dbReference type="SAM" id="Phobius"/>
    </source>
</evidence>